<reference evidence="3" key="1">
    <citation type="journal article" date="2017" name="Biotechnol. Biofuels">
        <title>Evaluation of environmental bacterial communities as a factor affecting the growth of duckweed Lemna minor.</title>
        <authorList>
            <person name="Ishizawa H."/>
            <person name="Kuroda M."/>
            <person name="Morikawa M."/>
            <person name="Ike M."/>
        </authorList>
    </citation>
    <scope>NUCLEOTIDE SEQUENCE [LARGE SCALE GENOMIC DNA]</scope>
    <source>
        <strain evidence="3">M6</strain>
    </source>
</reference>
<name>A0A3G9G3E3_9CAUL</name>
<reference evidence="3" key="2">
    <citation type="journal article" date="2017" name="Plant Physiol. Biochem.">
        <title>Differential oxidative and antioxidative response of duckweed Lemna minor toward plant growth promoting/inhibiting bacteria.</title>
        <authorList>
            <person name="Ishizawa H."/>
            <person name="Kuroda M."/>
            <person name="Morikawa M."/>
            <person name="Ike M."/>
        </authorList>
    </citation>
    <scope>NUCLEOTIDE SEQUENCE [LARGE SCALE GENOMIC DNA]</scope>
    <source>
        <strain evidence="3">M6</strain>
    </source>
</reference>
<dbReference type="Proteomes" id="UP000278756">
    <property type="component" value="Chromosome 1"/>
</dbReference>
<dbReference type="EMBL" id="AP018827">
    <property type="protein sequence ID" value="BBF80271.1"/>
    <property type="molecule type" value="Genomic_DNA"/>
</dbReference>
<accession>A0A3G9G3E3</accession>
<feature type="region of interest" description="Disordered" evidence="1">
    <location>
        <begin position="69"/>
        <end position="102"/>
    </location>
</feature>
<evidence type="ECO:0000313" key="2">
    <source>
        <dbReference type="EMBL" id="BBF80271.1"/>
    </source>
</evidence>
<evidence type="ECO:0000256" key="1">
    <source>
        <dbReference type="SAM" id="MobiDB-lite"/>
    </source>
</evidence>
<gene>
    <name evidence="2" type="ORF">EM6_0850</name>
</gene>
<proteinExistence type="predicted"/>
<dbReference type="InterPro" id="IPR007948">
    <property type="entry name" value="DUF736"/>
</dbReference>
<dbReference type="Pfam" id="PF05284">
    <property type="entry name" value="DUF736"/>
    <property type="match status" value="1"/>
</dbReference>
<organism evidence="2 3">
    <name type="scientific">Asticcacaulis excentricus</name>
    <dbReference type="NCBI Taxonomy" id="78587"/>
    <lineage>
        <taxon>Bacteria</taxon>
        <taxon>Pseudomonadati</taxon>
        <taxon>Pseudomonadota</taxon>
        <taxon>Alphaproteobacteria</taxon>
        <taxon>Caulobacterales</taxon>
        <taxon>Caulobacteraceae</taxon>
        <taxon>Asticcacaulis</taxon>
    </lineage>
</organism>
<sequence>MPGTFEKSDTGFTGTIKTVSLNFKAKIVETEGGSENASDTVRVIAECDDVESLRLERCAEKCERFSAKTSRQNKNLERNGDSTQSHFALVCPGPDTPTAPTH</sequence>
<evidence type="ECO:0000313" key="3">
    <source>
        <dbReference type="Proteomes" id="UP000278756"/>
    </source>
</evidence>
<protein>
    <submittedName>
        <fullName evidence="2">Uncharacterized protein</fullName>
    </submittedName>
</protein>
<dbReference type="AlphaFoldDB" id="A0A3G9G3E3"/>